<reference evidence="1" key="1">
    <citation type="submission" date="2014-11" db="EMBL/GenBank/DDBJ databases">
        <authorList>
            <person name="Amaro Gonzalez C."/>
        </authorList>
    </citation>
    <scope>NUCLEOTIDE SEQUENCE</scope>
</reference>
<proteinExistence type="predicted"/>
<sequence length="53" mass="5954">MLNVIVVLLLGFSFRKFQALAKAHIVISFTLQVTLLTGPAANKPTLHRFSFPW</sequence>
<evidence type="ECO:0000313" key="1">
    <source>
        <dbReference type="EMBL" id="JAH90435.1"/>
    </source>
</evidence>
<organism evidence="1">
    <name type="scientific">Anguilla anguilla</name>
    <name type="common">European freshwater eel</name>
    <name type="synonym">Muraena anguilla</name>
    <dbReference type="NCBI Taxonomy" id="7936"/>
    <lineage>
        <taxon>Eukaryota</taxon>
        <taxon>Metazoa</taxon>
        <taxon>Chordata</taxon>
        <taxon>Craniata</taxon>
        <taxon>Vertebrata</taxon>
        <taxon>Euteleostomi</taxon>
        <taxon>Actinopterygii</taxon>
        <taxon>Neopterygii</taxon>
        <taxon>Teleostei</taxon>
        <taxon>Anguilliformes</taxon>
        <taxon>Anguillidae</taxon>
        <taxon>Anguilla</taxon>
    </lineage>
</organism>
<protein>
    <submittedName>
        <fullName evidence="1">Uncharacterized protein</fullName>
    </submittedName>
</protein>
<dbReference type="AlphaFoldDB" id="A0A0E9WLH9"/>
<accession>A0A0E9WLH9</accession>
<reference evidence="1" key="2">
    <citation type="journal article" date="2015" name="Fish Shellfish Immunol.">
        <title>Early steps in the European eel (Anguilla anguilla)-Vibrio vulnificus interaction in the gills: Role of the RtxA13 toxin.</title>
        <authorList>
            <person name="Callol A."/>
            <person name="Pajuelo D."/>
            <person name="Ebbesson L."/>
            <person name="Teles M."/>
            <person name="MacKenzie S."/>
            <person name="Amaro C."/>
        </authorList>
    </citation>
    <scope>NUCLEOTIDE SEQUENCE</scope>
</reference>
<dbReference type="EMBL" id="GBXM01018142">
    <property type="protein sequence ID" value="JAH90435.1"/>
    <property type="molecule type" value="Transcribed_RNA"/>
</dbReference>
<name>A0A0E9WLH9_ANGAN</name>